<dbReference type="EMBL" id="CP029832">
    <property type="protein sequence ID" value="AWU96828.1"/>
    <property type="molecule type" value="Genomic_DNA"/>
</dbReference>
<keyword evidence="1" id="KW-1133">Transmembrane helix</keyword>
<keyword evidence="1" id="KW-0812">Transmembrane</keyword>
<geneLocation type="plasmid" evidence="2 3">
    <name>unnamed2</name>
</geneLocation>
<feature type="transmembrane region" description="Helical" evidence="1">
    <location>
        <begin position="37"/>
        <end position="56"/>
    </location>
</feature>
<feature type="transmembrane region" description="Helical" evidence="1">
    <location>
        <begin position="253"/>
        <end position="276"/>
    </location>
</feature>
<feature type="transmembrane region" description="Helical" evidence="1">
    <location>
        <begin position="203"/>
        <end position="233"/>
    </location>
</feature>
<feature type="transmembrane region" description="Helical" evidence="1">
    <location>
        <begin position="62"/>
        <end position="81"/>
    </location>
</feature>
<keyword evidence="3" id="KW-1185">Reference proteome</keyword>
<dbReference type="KEGG" id="azm:DM194_21335"/>
<evidence type="ECO:0000256" key="1">
    <source>
        <dbReference type="SAM" id="Phobius"/>
    </source>
</evidence>
<sequence>MPELLQDPFIQSSALPLLVSLILVGALHLLRRPLAAAGIAAGFLVVFALVVGLPALPPPSSMGKLFWSSAIGLLLGVAADAAGLRGRVASAGLALWLAGSLLWIALPVLDSMAAVVGFLILLAVAAWVAFARGSQAPGADKAESPTAPAASLLALALAVGGTALIGSSASIAQMALALAASAGGFLLWNWPVERHGWGLPGRVATGIAVLLAGVLTLFTQAQTAVLLLALPALLAGRVSHFVPQGHGPVGRAASSAAVTVAAVLPALAAIGAAYALTGGEASPY</sequence>
<reference evidence="2 3" key="1">
    <citation type="submission" date="2018-06" db="EMBL/GenBank/DDBJ databases">
        <title>Complete genome sequencing of Azospirillum sp. M2T2B2.</title>
        <authorList>
            <person name="Heo J."/>
            <person name="Kim S.-J."/>
            <person name="Kwon S.-W."/>
            <person name="Anandham R."/>
        </authorList>
    </citation>
    <scope>NUCLEOTIDE SEQUENCE [LARGE SCALE GENOMIC DNA]</scope>
    <source>
        <strain evidence="2 3">M2T2B2</strain>
        <plasmid evidence="2 3">unnamed2</plasmid>
    </source>
</reference>
<dbReference type="Proteomes" id="UP000249605">
    <property type="component" value="Plasmid unnamed2"/>
</dbReference>
<organism evidence="2 3">
    <name type="scientific">Azospirillum ramasamyi</name>
    <dbReference type="NCBI Taxonomy" id="682998"/>
    <lineage>
        <taxon>Bacteria</taxon>
        <taxon>Pseudomonadati</taxon>
        <taxon>Pseudomonadota</taxon>
        <taxon>Alphaproteobacteria</taxon>
        <taxon>Rhodospirillales</taxon>
        <taxon>Azospirillaceae</taxon>
        <taxon>Azospirillum</taxon>
    </lineage>
</organism>
<dbReference type="AlphaFoldDB" id="A0A2U9SGD5"/>
<protein>
    <submittedName>
        <fullName evidence="2">Uncharacterized protein</fullName>
    </submittedName>
</protein>
<feature type="transmembrane region" description="Helical" evidence="1">
    <location>
        <begin position="171"/>
        <end position="191"/>
    </location>
</feature>
<gene>
    <name evidence="2" type="ORF">DM194_21335</name>
</gene>
<feature type="transmembrane region" description="Helical" evidence="1">
    <location>
        <begin position="12"/>
        <end position="30"/>
    </location>
</feature>
<dbReference type="OrthoDB" id="7306211at2"/>
<proteinExistence type="predicted"/>
<keyword evidence="1" id="KW-0472">Membrane</keyword>
<feature type="transmembrane region" description="Helical" evidence="1">
    <location>
        <begin position="145"/>
        <end position="165"/>
    </location>
</feature>
<dbReference type="RefSeq" id="WP_111069566.1">
    <property type="nucleotide sequence ID" value="NZ_CP029832.1"/>
</dbReference>
<feature type="transmembrane region" description="Helical" evidence="1">
    <location>
        <begin position="112"/>
        <end position="133"/>
    </location>
</feature>
<evidence type="ECO:0000313" key="3">
    <source>
        <dbReference type="Proteomes" id="UP000249605"/>
    </source>
</evidence>
<feature type="transmembrane region" description="Helical" evidence="1">
    <location>
        <begin position="88"/>
        <end position="106"/>
    </location>
</feature>
<keyword evidence="2" id="KW-0614">Plasmid</keyword>
<accession>A0A2U9SGD5</accession>
<name>A0A2U9SGD5_9PROT</name>
<evidence type="ECO:0000313" key="2">
    <source>
        <dbReference type="EMBL" id="AWU96828.1"/>
    </source>
</evidence>